<feature type="compositionally biased region" description="Basic and acidic residues" evidence="1">
    <location>
        <begin position="64"/>
        <end position="75"/>
    </location>
</feature>
<dbReference type="EMBL" id="KV417295">
    <property type="protein sequence ID" value="KZO94417.1"/>
    <property type="molecule type" value="Genomic_DNA"/>
</dbReference>
<evidence type="ECO:0000256" key="1">
    <source>
        <dbReference type="SAM" id="MobiDB-lite"/>
    </source>
</evidence>
<keyword evidence="3" id="KW-1185">Reference proteome</keyword>
<feature type="region of interest" description="Disordered" evidence="1">
    <location>
        <begin position="1"/>
        <end position="24"/>
    </location>
</feature>
<sequence length="329" mass="35379">MDDGDDLSAPPSPQSLNSSLSLPGVLNTLHSGLSDLKLAESVFSPSRKTSDGSAWSYTPPGQPDQKDKGKEREVYAPEEQVGGSGSGGSGGEEMSPALKAAIIAAIRAVEVQVGAPALVGGLPLIAVMEGQGATQDTVAPAPKVWVAKPEDLAKVDEKDEALQPAVDHQSGADKPAPRLPSLEELAEERAPEWGDLALLTEDEFLQECERIVQPAYEYGMQLRREEIALEEARLLEALRLYREGVHDSVWEANVERGKKVIDAERAPVAVKKKLEDAKLLLTLNAHESKSKIGPAFKRFWKKYGSTVTKASIKIGTEALEQAVEQAVCQ</sequence>
<gene>
    <name evidence="2" type="ORF">CALVIDRAFT_528896</name>
</gene>
<dbReference type="OrthoDB" id="3419586at2759"/>
<evidence type="ECO:0000313" key="2">
    <source>
        <dbReference type="EMBL" id="KZO94417.1"/>
    </source>
</evidence>
<protein>
    <submittedName>
        <fullName evidence="2">Uncharacterized protein</fullName>
    </submittedName>
</protein>
<feature type="region of interest" description="Disordered" evidence="1">
    <location>
        <begin position="43"/>
        <end position="93"/>
    </location>
</feature>
<feature type="compositionally biased region" description="Gly residues" evidence="1">
    <location>
        <begin position="82"/>
        <end position="91"/>
    </location>
</feature>
<accession>A0A167K9K4</accession>
<organism evidence="2 3">
    <name type="scientific">Calocera viscosa (strain TUFC12733)</name>
    <dbReference type="NCBI Taxonomy" id="1330018"/>
    <lineage>
        <taxon>Eukaryota</taxon>
        <taxon>Fungi</taxon>
        <taxon>Dikarya</taxon>
        <taxon>Basidiomycota</taxon>
        <taxon>Agaricomycotina</taxon>
        <taxon>Dacrymycetes</taxon>
        <taxon>Dacrymycetales</taxon>
        <taxon>Dacrymycetaceae</taxon>
        <taxon>Calocera</taxon>
    </lineage>
</organism>
<feature type="compositionally biased region" description="Polar residues" evidence="1">
    <location>
        <begin position="43"/>
        <end position="56"/>
    </location>
</feature>
<proteinExistence type="predicted"/>
<dbReference type="Proteomes" id="UP000076738">
    <property type="component" value="Unassembled WGS sequence"/>
</dbReference>
<feature type="compositionally biased region" description="Low complexity" evidence="1">
    <location>
        <begin position="14"/>
        <end position="23"/>
    </location>
</feature>
<dbReference type="AlphaFoldDB" id="A0A167K9K4"/>
<feature type="region of interest" description="Disordered" evidence="1">
    <location>
        <begin position="158"/>
        <end position="178"/>
    </location>
</feature>
<name>A0A167K9K4_CALVF</name>
<reference evidence="2 3" key="1">
    <citation type="journal article" date="2016" name="Mol. Biol. Evol.">
        <title>Comparative Genomics of Early-Diverging Mushroom-Forming Fungi Provides Insights into the Origins of Lignocellulose Decay Capabilities.</title>
        <authorList>
            <person name="Nagy L.G."/>
            <person name="Riley R."/>
            <person name="Tritt A."/>
            <person name="Adam C."/>
            <person name="Daum C."/>
            <person name="Floudas D."/>
            <person name="Sun H."/>
            <person name="Yadav J.S."/>
            <person name="Pangilinan J."/>
            <person name="Larsson K.H."/>
            <person name="Matsuura K."/>
            <person name="Barry K."/>
            <person name="Labutti K."/>
            <person name="Kuo R."/>
            <person name="Ohm R.A."/>
            <person name="Bhattacharya S.S."/>
            <person name="Shirouzu T."/>
            <person name="Yoshinaga Y."/>
            <person name="Martin F.M."/>
            <person name="Grigoriev I.V."/>
            <person name="Hibbett D.S."/>
        </authorList>
    </citation>
    <scope>NUCLEOTIDE SEQUENCE [LARGE SCALE GENOMIC DNA]</scope>
    <source>
        <strain evidence="2 3">TUFC12733</strain>
    </source>
</reference>
<evidence type="ECO:0000313" key="3">
    <source>
        <dbReference type="Proteomes" id="UP000076738"/>
    </source>
</evidence>